<name>A0A7J5ZDZ5_DISMA</name>
<evidence type="ECO:0000256" key="1">
    <source>
        <dbReference type="SAM" id="MobiDB-lite"/>
    </source>
</evidence>
<comment type="caution">
    <text evidence="2">The sequence shown here is derived from an EMBL/GenBank/DDBJ whole genome shotgun (WGS) entry which is preliminary data.</text>
</comment>
<organism evidence="2 3">
    <name type="scientific">Dissostichus mawsoni</name>
    <name type="common">Antarctic cod</name>
    <dbReference type="NCBI Taxonomy" id="36200"/>
    <lineage>
        <taxon>Eukaryota</taxon>
        <taxon>Metazoa</taxon>
        <taxon>Chordata</taxon>
        <taxon>Craniata</taxon>
        <taxon>Vertebrata</taxon>
        <taxon>Euteleostomi</taxon>
        <taxon>Actinopterygii</taxon>
        <taxon>Neopterygii</taxon>
        <taxon>Teleostei</taxon>
        <taxon>Neoteleostei</taxon>
        <taxon>Acanthomorphata</taxon>
        <taxon>Eupercaria</taxon>
        <taxon>Perciformes</taxon>
        <taxon>Notothenioidei</taxon>
        <taxon>Nototheniidae</taxon>
        <taxon>Dissostichus</taxon>
    </lineage>
</organism>
<gene>
    <name evidence="2" type="ORF">F7725_011769</name>
</gene>
<dbReference type="OrthoDB" id="8866850at2759"/>
<feature type="region of interest" description="Disordered" evidence="1">
    <location>
        <begin position="309"/>
        <end position="356"/>
    </location>
</feature>
<keyword evidence="3" id="KW-1185">Reference proteome</keyword>
<accession>A0A7J5ZDZ5</accession>
<feature type="compositionally biased region" description="Polar residues" evidence="1">
    <location>
        <begin position="345"/>
        <end position="356"/>
    </location>
</feature>
<evidence type="ECO:0000313" key="2">
    <source>
        <dbReference type="EMBL" id="KAF3858568.1"/>
    </source>
</evidence>
<protein>
    <submittedName>
        <fullName evidence="2">Uncharacterized protein</fullName>
    </submittedName>
</protein>
<proteinExistence type="predicted"/>
<reference evidence="2 3" key="1">
    <citation type="submission" date="2020-03" db="EMBL/GenBank/DDBJ databases">
        <title>Dissostichus mawsoni Genome sequencing and assembly.</title>
        <authorList>
            <person name="Park H."/>
        </authorList>
    </citation>
    <scope>NUCLEOTIDE SEQUENCE [LARGE SCALE GENOMIC DNA]</scope>
    <source>
        <strain evidence="2">DM0001</strain>
        <tissue evidence="2">Muscle</tissue>
    </source>
</reference>
<evidence type="ECO:0000313" key="3">
    <source>
        <dbReference type="Proteomes" id="UP000518266"/>
    </source>
</evidence>
<dbReference type="AlphaFoldDB" id="A0A7J5ZDZ5"/>
<dbReference type="Proteomes" id="UP000518266">
    <property type="component" value="Unassembled WGS sequence"/>
</dbReference>
<sequence length="429" mass="48627">MNLTDCDDAFMKQKELLFLPLALLDFQIQRCFLLLPILHVHHPSCSSPEQNISLPICATTTGRLLTASMRQSFEYRLKWKTSMLTRRSSNLTKASKNVAQRSPSPNEEVIQRKLRGRTKRNRLKKIETSDSRVHAEEWRDRDILDVINSTLEAKGVGEEDEERFVEVTDEGVDDSDADCVSVSSIVSGPSLPHNASRRKQLLSQGLCTACRSLYGKAKKLKRPMENKLLDKDPKSLTCDQWVLNKSWRPRKLPNERGKLLIHVQLVKKRLKATNGAKRNSQCGGNLESSACTRPHSFLQRNLRRCLRMPMKQMKKNRGKRRRVGSQGPRVAKQQHLHSNHHLQNISVSSTDKSSILSDGLEGQIDQKVSDEDESNTNLTIQLIPANVSLEPTEPRELPSNQKAAEKACGFRDLLAQLRSNSSMVMKESH</sequence>
<dbReference type="EMBL" id="JAAKFY010000004">
    <property type="protein sequence ID" value="KAF3858568.1"/>
    <property type="molecule type" value="Genomic_DNA"/>
</dbReference>
<feature type="compositionally biased region" description="Basic residues" evidence="1">
    <location>
        <begin position="309"/>
        <end position="323"/>
    </location>
</feature>